<dbReference type="EC" id="2.7.1.53" evidence="7"/>
<proteinExistence type="inferred from homology"/>
<accession>A0A087EGP5</accession>
<dbReference type="Proteomes" id="UP000029080">
    <property type="component" value="Unassembled WGS sequence"/>
</dbReference>
<dbReference type="InterPro" id="IPR043129">
    <property type="entry name" value="ATPase_NBD"/>
</dbReference>
<evidence type="ECO:0000259" key="5">
    <source>
        <dbReference type="Pfam" id="PF00370"/>
    </source>
</evidence>
<sequence length="409" mass="44865">MNGILSSDSRAADLVERYESHVSDIYPISHQHVMAMQFPVLLKWLKENEPEQYKRIGYVLSNKDFIRYCLTGRILEERGDASGNNLVNLQTGSYDDRLFKFFGIEEMAQAMPQLVDATDQCGTITAEASAHTGLAAGTPVYAGMFDIDACAVATGVLDDKSFSVTAGTWNINVFPSTIPAPQEVGCMNSIFPDGSALVEASSPTSAGNLDYILRMVLGESGKKIDYGELEGMLADSDARFTDVLFYPFLYGSNAKIDAEGCFIGVRSSTTRDQLIRSVYEGVAFAHRQHMEQLLKVLGHKPKSVRISGGASNSQQWVQMFADIWGIPVETVSGDELGGLGGAMCSAVGSGTYKDFNDAFQHMSNVNHRFEPNTESAAIYDRKYAAYEAVMSGLNSVWTLLRTMQDFLER</sequence>
<dbReference type="PANTHER" id="PTHR43095">
    <property type="entry name" value="SUGAR KINASE"/>
    <property type="match status" value="1"/>
</dbReference>
<protein>
    <submittedName>
        <fullName evidence="7">Gluconokinase</fullName>
        <ecNumber evidence="7">2.7.1.53</ecNumber>
    </submittedName>
</protein>
<keyword evidence="2 4" id="KW-0808">Transferase</keyword>
<dbReference type="PANTHER" id="PTHR43095:SF3">
    <property type="entry name" value="L-XYLULOSE_3-KETO-L-GULONATE KINASE"/>
    <property type="match status" value="1"/>
</dbReference>
<feature type="domain" description="Carbohydrate kinase FGGY C-terminal" evidence="6">
    <location>
        <begin position="164"/>
        <end position="347"/>
    </location>
</feature>
<evidence type="ECO:0000256" key="2">
    <source>
        <dbReference type="ARBA" id="ARBA00022679"/>
    </source>
</evidence>
<dbReference type="InterPro" id="IPR018484">
    <property type="entry name" value="FGGY_N"/>
</dbReference>
<evidence type="ECO:0000313" key="7">
    <source>
        <dbReference type="EMBL" id="KFJ06946.1"/>
    </source>
</evidence>
<evidence type="ECO:0000256" key="3">
    <source>
        <dbReference type="ARBA" id="ARBA00022777"/>
    </source>
</evidence>
<dbReference type="eggNOG" id="COG1070">
    <property type="taxonomic scope" value="Bacteria"/>
</dbReference>
<dbReference type="STRING" id="356829.BITS_1509"/>
<organism evidence="7 8">
    <name type="scientific">Bifidobacterium tsurumiense</name>
    <dbReference type="NCBI Taxonomy" id="356829"/>
    <lineage>
        <taxon>Bacteria</taxon>
        <taxon>Bacillati</taxon>
        <taxon>Actinomycetota</taxon>
        <taxon>Actinomycetes</taxon>
        <taxon>Bifidobacteriales</taxon>
        <taxon>Bifidobacteriaceae</taxon>
        <taxon>Bifidobacterium</taxon>
    </lineage>
</organism>
<dbReference type="CDD" id="cd07802">
    <property type="entry name" value="ASKHA_NBD_FGGY_EcLyxK-like"/>
    <property type="match status" value="1"/>
</dbReference>
<comment type="similarity">
    <text evidence="1 4">Belongs to the FGGY kinase family.</text>
</comment>
<comment type="caution">
    <text evidence="7">The sequence shown here is derived from an EMBL/GenBank/DDBJ whole genome shotgun (WGS) entry which is preliminary data.</text>
</comment>
<dbReference type="Pfam" id="PF02782">
    <property type="entry name" value="FGGY_C"/>
    <property type="match status" value="1"/>
</dbReference>
<dbReference type="EMBL" id="JGZU01000006">
    <property type="protein sequence ID" value="KFJ06946.1"/>
    <property type="molecule type" value="Genomic_DNA"/>
</dbReference>
<dbReference type="GO" id="GO:0008744">
    <property type="term" value="F:L-xylulokinase activity"/>
    <property type="evidence" value="ECO:0007669"/>
    <property type="project" value="UniProtKB-EC"/>
</dbReference>
<evidence type="ECO:0000256" key="1">
    <source>
        <dbReference type="ARBA" id="ARBA00009156"/>
    </source>
</evidence>
<reference evidence="7 8" key="1">
    <citation type="submission" date="2014-03" db="EMBL/GenBank/DDBJ databases">
        <title>Genomics of Bifidobacteria.</title>
        <authorList>
            <person name="Ventura M."/>
            <person name="Milani C."/>
            <person name="Lugli G.A."/>
        </authorList>
    </citation>
    <scope>NUCLEOTIDE SEQUENCE [LARGE SCALE GENOMIC DNA]</scope>
    <source>
        <strain evidence="7 8">JCM 13495</strain>
    </source>
</reference>
<dbReference type="InterPro" id="IPR018485">
    <property type="entry name" value="FGGY_C"/>
</dbReference>
<dbReference type="Pfam" id="PF00370">
    <property type="entry name" value="FGGY_N"/>
    <property type="match status" value="1"/>
</dbReference>
<dbReference type="AlphaFoldDB" id="A0A087EGP5"/>
<dbReference type="InterPro" id="IPR050406">
    <property type="entry name" value="FGGY_Carb_Kinase"/>
</dbReference>
<dbReference type="PROSITE" id="PS00445">
    <property type="entry name" value="FGGY_KINASES_2"/>
    <property type="match status" value="1"/>
</dbReference>
<keyword evidence="8" id="KW-1185">Reference proteome</keyword>
<name>A0A087EGP5_9BIFI</name>
<evidence type="ECO:0000313" key="8">
    <source>
        <dbReference type="Proteomes" id="UP000029080"/>
    </source>
</evidence>
<evidence type="ECO:0000259" key="6">
    <source>
        <dbReference type="Pfam" id="PF02782"/>
    </source>
</evidence>
<dbReference type="SUPFAM" id="SSF53067">
    <property type="entry name" value="Actin-like ATPase domain"/>
    <property type="match status" value="2"/>
</dbReference>
<dbReference type="GO" id="GO:0016773">
    <property type="term" value="F:phosphotransferase activity, alcohol group as acceptor"/>
    <property type="evidence" value="ECO:0007669"/>
    <property type="project" value="InterPro"/>
</dbReference>
<feature type="domain" description="Carbohydrate kinase FGGY N-terminal" evidence="5">
    <location>
        <begin position="2"/>
        <end position="151"/>
    </location>
</feature>
<evidence type="ECO:0000256" key="4">
    <source>
        <dbReference type="RuleBase" id="RU003733"/>
    </source>
</evidence>
<dbReference type="InterPro" id="IPR018483">
    <property type="entry name" value="Carb_kinase_FGGY_CS"/>
</dbReference>
<gene>
    <name evidence="7" type="ORF">BITS_1509</name>
</gene>
<keyword evidence="3 4" id="KW-0418">Kinase</keyword>
<dbReference type="Gene3D" id="3.30.420.40">
    <property type="match status" value="2"/>
</dbReference>